<organism evidence="2 3">
    <name type="scientific">Thalassoglobus polymorphus</name>
    <dbReference type="NCBI Taxonomy" id="2527994"/>
    <lineage>
        <taxon>Bacteria</taxon>
        <taxon>Pseudomonadati</taxon>
        <taxon>Planctomycetota</taxon>
        <taxon>Planctomycetia</taxon>
        <taxon>Planctomycetales</taxon>
        <taxon>Planctomycetaceae</taxon>
        <taxon>Thalassoglobus</taxon>
    </lineage>
</organism>
<dbReference type="KEGG" id="tpol:Mal48_07490"/>
<sequence length="126" mass="13539" precursor="true">MKLVKRIGCAFAVLACVAMLDSTASAGHIERFTAPAFYRDISSGGNLDDPHPGEVDVKLNTKRGKVNVKGKRGNIRNSSGGKYNAKNLPGGAFGFPPATGIRVHYKVSARDKDNQHDEEAEIRGDN</sequence>
<feature type="chain" id="PRO_5021786267" description="Nickel uptake substrate-specific transmembrane region" evidence="1">
    <location>
        <begin position="27"/>
        <end position="126"/>
    </location>
</feature>
<evidence type="ECO:0000256" key="1">
    <source>
        <dbReference type="SAM" id="SignalP"/>
    </source>
</evidence>
<evidence type="ECO:0000313" key="2">
    <source>
        <dbReference type="EMBL" id="QDT31515.1"/>
    </source>
</evidence>
<proteinExistence type="predicted"/>
<dbReference type="Proteomes" id="UP000315724">
    <property type="component" value="Chromosome"/>
</dbReference>
<evidence type="ECO:0008006" key="4">
    <source>
        <dbReference type="Google" id="ProtNLM"/>
    </source>
</evidence>
<keyword evidence="3" id="KW-1185">Reference proteome</keyword>
<evidence type="ECO:0000313" key="3">
    <source>
        <dbReference type="Proteomes" id="UP000315724"/>
    </source>
</evidence>
<dbReference type="AlphaFoldDB" id="A0A517QIV5"/>
<protein>
    <recommendedName>
        <fullName evidence="4">Nickel uptake substrate-specific transmembrane region</fullName>
    </recommendedName>
</protein>
<accession>A0A517QIV5</accession>
<gene>
    <name evidence="2" type="ORF">Mal48_07490</name>
</gene>
<reference evidence="2 3" key="1">
    <citation type="submission" date="2019-02" db="EMBL/GenBank/DDBJ databases">
        <title>Deep-cultivation of Planctomycetes and their phenomic and genomic characterization uncovers novel biology.</title>
        <authorList>
            <person name="Wiegand S."/>
            <person name="Jogler M."/>
            <person name="Boedeker C."/>
            <person name="Pinto D."/>
            <person name="Vollmers J."/>
            <person name="Rivas-Marin E."/>
            <person name="Kohn T."/>
            <person name="Peeters S.H."/>
            <person name="Heuer A."/>
            <person name="Rast P."/>
            <person name="Oberbeckmann S."/>
            <person name="Bunk B."/>
            <person name="Jeske O."/>
            <person name="Meyerdierks A."/>
            <person name="Storesund J.E."/>
            <person name="Kallscheuer N."/>
            <person name="Luecker S."/>
            <person name="Lage O.M."/>
            <person name="Pohl T."/>
            <person name="Merkel B.J."/>
            <person name="Hornburger P."/>
            <person name="Mueller R.-W."/>
            <person name="Bruemmer F."/>
            <person name="Labrenz M."/>
            <person name="Spormann A.M."/>
            <person name="Op den Camp H."/>
            <person name="Overmann J."/>
            <person name="Amann R."/>
            <person name="Jetten M.S.M."/>
            <person name="Mascher T."/>
            <person name="Medema M.H."/>
            <person name="Devos D.P."/>
            <person name="Kaster A.-K."/>
            <person name="Ovreas L."/>
            <person name="Rohde M."/>
            <person name="Galperin M.Y."/>
            <person name="Jogler C."/>
        </authorList>
    </citation>
    <scope>NUCLEOTIDE SEQUENCE [LARGE SCALE GENOMIC DNA]</scope>
    <source>
        <strain evidence="2 3">Mal48</strain>
    </source>
</reference>
<feature type="signal peptide" evidence="1">
    <location>
        <begin position="1"/>
        <end position="26"/>
    </location>
</feature>
<keyword evidence="1" id="KW-0732">Signal</keyword>
<name>A0A517QIV5_9PLAN</name>
<dbReference type="EMBL" id="CP036267">
    <property type="protein sequence ID" value="QDT31515.1"/>
    <property type="molecule type" value="Genomic_DNA"/>
</dbReference>